<dbReference type="InterPro" id="IPR013328">
    <property type="entry name" value="6PGD_dom2"/>
</dbReference>
<evidence type="ECO:0000256" key="2">
    <source>
        <dbReference type="ARBA" id="ARBA00023002"/>
    </source>
</evidence>
<dbReference type="Gene3D" id="1.10.1040.10">
    <property type="entry name" value="N-(1-d-carboxylethyl)-l-norvaline Dehydrogenase, domain 2"/>
    <property type="match status" value="1"/>
</dbReference>
<dbReference type="InterPro" id="IPR036291">
    <property type="entry name" value="NAD(P)-bd_dom_sf"/>
</dbReference>
<dbReference type="Pfam" id="PF02737">
    <property type="entry name" value="3HCDH_N"/>
    <property type="match status" value="1"/>
</dbReference>
<evidence type="ECO:0000313" key="5">
    <source>
        <dbReference type="EMBL" id="KAF8819257.1"/>
    </source>
</evidence>
<dbReference type="Proteomes" id="UP000823046">
    <property type="component" value="Unassembled WGS sequence"/>
</dbReference>
<dbReference type="Gene3D" id="3.40.50.720">
    <property type="entry name" value="NAD(P)-binding Rossmann-like Domain"/>
    <property type="match status" value="1"/>
</dbReference>
<comment type="caution">
    <text evidence="5">The sequence shown here is derived from an EMBL/GenBank/DDBJ whole genome shotgun (WGS) entry which is preliminary data.</text>
</comment>
<organism evidence="5 6">
    <name type="scientific">Cardiosporidium cionae</name>
    <dbReference type="NCBI Taxonomy" id="476202"/>
    <lineage>
        <taxon>Eukaryota</taxon>
        <taxon>Sar</taxon>
        <taxon>Alveolata</taxon>
        <taxon>Apicomplexa</taxon>
        <taxon>Aconoidasida</taxon>
        <taxon>Nephromycida</taxon>
        <taxon>Cardiosporidium</taxon>
    </lineage>
</organism>
<dbReference type="EMBL" id="JADAQX010000860">
    <property type="protein sequence ID" value="KAF8819257.1"/>
    <property type="molecule type" value="Genomic_DNA"/>
</dbReference>
<feature type="domain" description="3-hydroxyacyl-CoA dehydrogenase NAD binding" evidence="4">
    <location>
        <begin position="63"/>
        <end position="263"/>
    </location>
</feature>
<dbReference type="PANTHER" id="PTHR48075:SF5">
    <property type="entry name" value="3-HYDROXYBUTYRYL-COA DEHYDROGENASE"/>
    <property type="match status" value="1"/>
</dbReference>
<evidence type="ECO:0000259" key="3">
    <source>
        <dbReference type="Pfam" id="PF00725"/>
    </source>
</evidence>
<dbReference type="PIRSF" id="PIRSF000105">
    <property type="entry name" value="HCDH"/>
    <property type="match status" value="1"/>
</dbReference>
<keyword evidence="6" id="KW-1185">Reference proteome</keyword>
<dbReference type="InterPro" id="IPR006176">
    <property type="entry name" value="3-OHacyl-CoA_DH_NAD-bd"/>
</dbReference>
<accession>A0ABQ7J5J6</accession>
<sequence length="367" mass="40139">MLRSLHKIRRHPLSACSMIALGGSGKLKALFLTKRLLSSSSCKSDGTVAANTTKVQSEDYRRIAVIGAGQMGTGIALTAAKHFMLKNAPVANPEDINVFLMDTNTSQLAKSRSFSDKWIARQISTAKMTEAQGQATLSALKFIEMPVEFLSGNATVDARLHGILQSVEFCIEAVSESLPLKHKLFSFLDGITNQNAILASNTSSISITKIAAVTKRADRVIGMHFMNPVPVMPLVEIIRGLATTEETLQRTEYLALQMQKTTARSLDRPGFVSNRVLMPYINEAIYTLQENIATVEDLDNIMKLGTNVPMGPLTLADFIGLDTCLAIMRVLHAELGDSKYRPAPLLVQYVDAGWLGKKAGRGFYVYK</sequence>
<evidence type="ECO:0000256" key="1">
    <source>
        <dbReference type="ARBA" id="ARBA00009463"/>
    </source>
</evidence>
<dbReference type="InterPro" id="IPR008927">
    <property type="entry name" value="6-PGluconate_DH-like_C_sf"/>
</dbReference>
<dbReference type="SUPFAM" id="SSF48179">
    <property type="entry name" value="6-phosphogluconate dehydrogenase C-terminal domain-like"/>
    <property type="match status" value="1"/>
</dbReference>
<evidence type="ECO:0000313" key="6">
    <source>
        <dbReference type="Proteomes" id="UP000823046"/>
    </source>
</evidence>
<keyword evidence="2" id="KW-0560">Oxidoreductase</keyword>
<dbReference type="InterPro" id="IPR006108">
    <property type="entry name" value="3HC_DH_C"/>
</dbReference>
<comment type="similarity">
    <text evidence="1">Belongs to the 3-hydroxyacyl-CoA dehydrogenase family.</text>
</comment>
<dbReference type="SUPFAM" id="SSF51735">
    <property type="entry name" value="NAD(P)-binding Rossmann-fold domains"/>
    <property type="match status" value="1"/>
</dbReference>
<proteinExistence type="inferred from homology"/>
<gene>
    <name evidence="5" type="ORF">IE077_004241</name>
</gene>
<dbReference type="InterPro" id="IPR022694">
    <property type="entry name" value="3-OHacyl-CoA_DH"/>
</dbReference>
<name>A0ABQ7J5J6_9APIC</name>
<reference evidence="5 6" key="1">
    <citation type="journal article" date="2020" name="bioRxiv">
        <title>Metabolic contributions of an alphaproteobacterial endosymbiont in the apicomplexan Cardiosporidium cionae.</title>
        <authorList>
            <person name="Hunter E.S."/>
            <person name="Paight C.J."/>
            <person name="Lane C.E."/>
        </authorList>
    </citation>
    <scope>NUCLEOTIDE SEQUENCE [LARGE SCALE GENOMIC DNA]</scope>
    <source>
        <strain evidence="5">ESH_2018</strain>
    </source>
</reference>
<protein>
    <submittedName>
        <fullName evidence="5">3-hydroxyacyl-CoA dehydrogenase, naD binding domain-containing protein</fullName>
    </submittedName>
</protein>
<dbReference type="PANTHER" id="PTHR48075">
    <property type="entry name" value="3-HYDROXYACYL-COA DEHYDROGENASE FAMILY PROTEIN"/>
    <property type="match status" value="1"/>
</dbReference>
<dbReference type="Pfam" id="PF00725">
    <property type="entry name" value="3HCDH"/>
    <property type="match status" value="1"/>
</dbReference>
<feature type="domain" description="3-hydroxyacyl-CoA dehydrogenase C-terminal" evidence="3">
    <location>
        <begin position="270"/>
        <end position="366"/>
    </location>
</feature>
<evidence type="ECO:0000259" key="4">
    <source>
        <dbReference type="Pfam" id="PF02737"/>
    </source>
</evidence>